<evidence type="ECO:0000313" key="2">
    <source>
        <dbReference type="Proteomes" id="UP000004995"/>
    </source>
</evidence>
<dbReference type="InParanoid" id="K3XNT7"/>
<dbReference type="Proteomes" id="UP000004995">
    <property type="component" value="Unassembled WGS sequence"/>
</dbReference>
<dbReference type="AlphaFoldDB" id="K3XNT7"/>
<evidence type="ECO:0000313" key="1">
    <source>
        <dbReference type="EnsemblPlants" id="KQL08817"/>
    </source>
</evidence>
<protein>
    <submittedName>
        <fullName evidence="1">Uncharacterized protein</fullName>
    </submittedName>
</protein>
<reference evidence="2" key="1">
    <citation type="journal article" date="2012" name="Nat. Biotechnol.">
        <title>Reference genome sequence of the model plant Setaria.</title>
        <authorList>
            <person name="Bennetzen J.L."/>
            <person name="Schmutz J."/>
            <person name="Wang H."/>
            <person name="Percifield R."/>
            <person name="Hawkins J."/>
            <person name="Pontaroli A.C."/>
            <person name="Estep M."/>
            <person name="Feng L."/>
            <person name="Vaughn J.N."/>
            <person name="Grimwood J."/>
            <person name="Jenkins J."/>
            <person name="Barry K."/>
            <person name="Lindquist E."/>
            <person name="Hellsten U."/>
            <person name="Deshpande S."/>
            <person name="Wang X."/>
            <person name="Wu X."/>
            <person name="Mitros T."/>
            <person name="Triplett J."/>
            <person name="Yang X."/>
            <person name="Ye C.Y."/>
            <person name="Mauro-Herrera M."/>
            <person name="Wang L."/>
            <person name="Li P."/>
            <person name="Sharma M."/>
            <person name="Sharma R."/>
            <person name="Ronald P.C."/>
            <person name="Panaud O."/>
            <person name="Kellogg E.A."/>
            <person name="Brutnell T.P."/>
            <person name="Doust A.N."/>
            <person name="Tuskan G.A."/>
            <person name="Rokhsar D."/>
            <person name="Devos K.M."/>
        </authorList>
    </citation>
    <scope>NUCLEOTIDE SEQUENCE [LARGE SCALE GENOMIC DNA]</scope>
    <source>
        <strain evidence="2">cv. Yugu1</strain>
    </source>
</reference>
<accession>K3XNT7</accession>
<sequence length="83" mass="9429">MVWLYSLHHLFVALQACFTTSHNLLWLSDRYTSQIAGCFGISKWKCLLLTIAGCFGISKWKCLLLTQVLLQVVLVFLNGSVYC</sequence>
<keyword evidence="2" id="KW-1185">Reference proteome</keyword>
<reference evidence="1" key="2">
    <citation type="submission" date="2018-08" db="UniProtKB">
        <authorList>
            <consortium name="EnsemblPlants"/>
        </authorList>
    </citation>
    <scope>IDENTIFICATION</scope>
    <source>
        <strain evidence="1">Yugu1</strain>
    </source>
</reference>
<dbReference type="Gramene" id="KQL08817">
    <property type="protein sequence ID" value="KQL08817"/>
    <property type="gene ID" value="SETIT_003560mg"/>
</dbReference>
<dbReference type="HOGENOM" id="CLU_2546911_0_0_1"/>
<name>K3XNT7_SETIT</name>
<organism evidence="1 2">
    <name type="scientific">Setaria italica</name>
    <name type="common">Foxtail millet</name>
    <name type="synonym">Panicum italicum</name>
    <dbReference type="NCBI Taxonomy" id="4555"/>
    <lineage>
        <taxon>Eukaryota</taxon>
        <taxon>Viridiplantae</taxon>
        <taxon>Streptophyta</taxon>
        <taxon>Embryophyta</taxon>
        <taxon>Tracheophyta</taxon>
        <taxon>Spermatophyta</taxon>
        <taxon>Magnoliopsida</taxon>
        <taxon>Liliopsida</taxon>
        <taxon>Poales</taxon>
        <taxon>Poaceae</taxon>
        <taxon>PACMAD clade</taxon>
        <taxon>Panicoideae</taxon>
        <taxon>Panicodae</taxon>
        <taxon>Paniceae</taxon>
        <taxon>Cenchrinae</taxon>
        <taxon>Setaria</taxon>
    </lineage>
</organism>
<dbReference type="EMBL" id="AGNK02003471">
    <property type="status" value="NOT_ANNOTATED_CDS"/>
    <property type="molecule type" value="Genomic_DNA"/>
</dbReference>
<proteinExistence type="predicted"/>
<dbReference type="EnsemblPlants" id="KQL08817">
    <property type="protein sequence ID" value="KQL08817"/>
    <property type="gene ID" value="SETIT_003560mg"/>
</dbReference>